<keyword evidence="2" id="KW-1185">Reference proteome</keyword>
<name>A0ACC0VZ17_9STRA</name>
<organism evidence="1 2">
    <name type="scientific">Peronosclerospora sorghi</name>
    <dbReference type="NCBI Taxonomy" id="230839"/>
    <lineage>
        <taxon>Eukaryota</taxon>
        <taxon>Sar</taxon>
        <taxon>Stramenopiles</taxon>
        <taxon>Oomycota</taxon>
        <taxon>Peronosporomycetes</taxon>
        <taxon>Peronosporales</taxon>
        <taxon>Peronosporaceae</taxon>
        <taxon>Peronosclerospora</taxon>
    </lineage>
</organism>
<gene>
    <name evidence="1" type="ORF">PsorP6_009374</name>
</gene>
<evidence type="ECO:0000313" key="1">
    <source>
        <dbReference type="EMBL" id="KAI9911098.1"/>
    </source>
</evidence>
<dbReference type="Proteomes" id="UP001163321">
    <property type="component" value="Chromosome 5"/>
</dbReference>
<proteinExistence type="predicted"/>
<evidence type="ECO:0000313" key="2">
    <source>
        <dbReference type="Proteomes" id="UP001163321"/>
    </source>
</evidence>
<accession>A0ACC0VZ17</accession>
<comment type="caution">
    <text evidence="1">The sequence shown here is derived from an EMBL/GenBank/DDBJ whole genome shotgun (WGS) entry which is preliminary data.</text>
</comment>
<dbReference type="EMBL" id="CM047584">
    <property type="protein sequence ID" value="KAI9911098.1"/>
    <property type="molecule type" value="Genomic_DNA"/>
</dbReference>
<sequence length="78" mass="8668">MKSVCIQYVEALHTLVSSGYKPKRNIYLTFVPDEEIGEVDGMGKLLESEQFQATLPVALAFDEGFVNPGDAYTVFYGE</sequence>
<protein>
    <submittedName>
        <fullName evidence="1">Uncharacterized protein</fullName>
    </submittedName>
</protein>
<reference evidence="1 2" key="1">
    <citation type="journal article" date="2022" name="bioRxiv">
        <title>The genome of the oomycete Peronosclerospora sorghi, a cosmopolitan pathogen of maize and sorghum, is inflated with dispersed pseudogenes.</title>
        <authorList>
            <person name="Fletcher K."/>
            <person name="Martin F."/>
            <person name="Isakeit T."/>
            <person name="Cavanaugh K."/>
            <person name="Magill C."/>
            <person name="Michelmore R."/>
        </authorList>
    </citation>
    <scope>NUCLEOTIDE SEQUENCE [LARGE SCALE GENOMIC DNA]</scope>
    <source>
        <strain evidence="1">P6</strain>
    </source>
</reference>